<dbReference type="KEGG" id="bko:CKF48_17515"/>
<evidence type="ECO:0000313" key="9">
    <source>
        <dbReference type="Proteomes" id="UP000215137"/>
    </source>
</evidence>
<dbReference type="SUPFAM" id="SSF56281">
    <property type="entry name" value="Metallo-hydrolase/oxidoreductase"/>
    <property type="match status" value="1"/>
</dbReference>
<evidence type="ECO:0000256" key="6">
    <source>
        <dbReference type="SAM" id="Phobius"/>
    </source>
</evidence>
<dbReference type="GO" id="GO:0005886">
    <property type="term" value="C:plasma membrane"/>
    <property type="evidence" value="ECO:0007669"/>
    <property type="project" value="UniProtKB-SubCell"/>
</dbReference>
<dbReference type="InterPro" id="IPR004477">
    <property type="entry name" value="ComEC_N"/>
</dbReference>
<dbReference type="Pfam" id="PF13567">
    <property type="entry name" value="DUF4131"/>
    <property type="match status" value="1"/>
</dbReference>
<feature type="transmembrane region" description="Helical" evidence="6">
    <location>
        <begin position="486"/>
        <end position="508"/>
    </location>
</feature>
<feature type="domain" description="Metallo-beta-lactamase" evidence="7">
    <location>
        <begin position="519"/>
        <end position="730"/>
    </location>
</feature>
<dbReference type="InterPro" id="IPR052159">
    <property type="entry name" value="Competence_DNA_uptake"/>
</dbReference>
<organism evidence="8 9">
    <name type="scientific">Cytobacillus kochii</name>
    <dbReference type="NCBI Taxonomy" id="859143"/>
    <lineage>
        <taxon>Bacteria</taxon>
        <taxon>Bacillati</taxon>
        <taxon>Bacillota</taxon>
        <taxon>Bacilli</taxon>
        <taxon>Bacillales</taxon>
        <taxon>Bacillaceae</taxon>
        <taxon>Cytobacillus</taxon>
    </lineage>
</organism>
<evidence type="ECO:0000256" key="1">
    <source>
        <dbReference type="ARBA" id="ARBA00004651"/>
    </source>
</evidence>
<keyword evidence="9" id="KW-1185">Reference proteome</keyword>
<keyword evidence="3 6" id="KW-0812">Transmembrane</keyword>
<sequence>MVRFLCQGNGFFCSLVAIFSLLSSFSSYFYFIPLFLFFLFSIFTRYLSRRLTLLFILCSVLFFIRGYVASYDNGTDIRSERTDFTLTFTHGWVIDGDHLSAQAIDQPSNEKLVFTYYIPSKEEKDSLEKVTSTGLICNVMGKLETPQKATNFHSFDYQQYLERKGIHWQIQTDQFDLRSCQMGNTNIVTQIWQLREKGIQYVSKYFPNETAPLVNALVYGDRSQLDETVETAYQRLGIIHLLAISGMHVSLLAGMLLFVGLRLGVTRQHMLMILVGLLPIYGILAGGTPSVIRAVAMLMFAALFKIFLSAMRTQDVLCIVFVCYLLINPFILYDVGFQLSFTVTYVLLLSSYSLLKRRTSPIRSLFIISFICQLAATPILLYSFYEISIFSPVANILFVPIFSFVILPLFLFLLAYHMIVGTWAWFPIQWVNTLLERMNDLSLTIADFPQAVLTLGRPSLWLILLYLIAINLFFLQWEKGEGRKNFLLASIAPFFVFFIHYLTPYFYFTGEVSFIDVGQGDSIFIRLPHNRGNYLIDTGGVLSFDKEEWQERTGAFDPGEDIVVPFLKSKGIRKIDKLILTHGDSDHMGGAPAVLSMIEVSEILLPITKERSALETEIIKIAHTKQVNVRQVSAGVRWRMKTEEFQILMPFDKTANNKNDGSIVLYAVIGGLTWLFTGDLEEAGEAKLVNKYERLSVDVLKVGHHGSKTSTTEKFLDGVKPKLAVISVGRNNRFGHPTEEVLQRLRNHQIPIVRTDRHGGITYVFFKGNGTFSTVLP</sequence>
<dbReference type="Gene3D" id="3.60.15.10">
    <property type="entry name" value="Ribonuclease Z/Hydroxyacylglutathione hydrolase-like"/>
    <property type="match status" value="1"/>
</dbReference>
<name>A0A248TL49_9BACI</name>
<dbReference type="PANTHER" id="PTHR30619">
    <property type="entry name" value="DNA INTERNALIZATION/COMPETENCE PROTEIN COMEC/REC2"/>
    <property type="match status" value="1"/>
</dbReference>
<dbReference type="InterPro" id="IPR001279">
    <property type="entry name" value="Metallo-B-lactamas"/>
</dbReference>
<feature type="transmembrane region" description="Helical" evidence="6">
    <location>
        <begin position="238"/>
        <end position="261"/>
    </location>
</feature>
<evidence type="ECO:0000256" key="3">
    <source>
        <dbReference type="ARBA" id="ARBA00022692"/>
    </source>
</evidence>
<feature type="transmembrane region" description="Helical" evidence="6">
    <location>
        <begin position="315"/>
        <end position="333"/>
    </location>
</feature>
<dbReference type="InterPro" id="IPR025405">
    <property type="entry name" value="DUF4131"/>
</dbReference>
<dbReference type="InterPro" id="IPR004797">
    <property type="entry name" value="Competence_ComEC/Rec2"/>
</dbReference>
<dbReference type="CDD" id="cd07731">
    <property type="entry name" value="ComA-like_MBL-fold"/>
    <property type="match status" value="1"/>
</dbReference>
<evidence type="ECO:0000256" key="4">
    <source>
        <dbReference type="ARBA" id="ARBA00022989"/>
    </source>
</evidence>
<dbReference type="InterPro" id="IPR036866">
    <property type="entry name" value="RibonucZ/Hydroxyglut_hydro"/>
</dbReference>
<comment type="subcellular location">
    <subcellularLocation>
        <location evidence="1">Cell membrane</location>
        <topology evidence="1">Multi-pass membrane protein</topology>
    </subcellularLocation>
</comment>
<dbReference type="NCBIfam" id="TIGR00360">
    <property type="entry name" value="ComEC_N-term"/>
    <property type="match status" value="1"/>
</dbReference>
<dbReference type="NCBIfam" id="TIGR00361">
    <property type="entry name" value="ComEC_Rec2"/>
    <property type="match status" value="1"/>
</dbReference>
<feature type="transmembrane region" description="Helical" evidence="6">
    <location>
        <begin position="455"/>
        <end position="474"/>
    </location>
</feature>
<feature type="transmembrane region" description="Helical" evidence="6">
    <location>
        <begin position="268"/>
        <end position="285"/>
    </location>
</feature>
<evidence type="ECO:0000256" key="5">
    <source>
        <dbReference type="ARBA" id="ARBA00023136"/>
    </source>
</evidence>
<evidence type="ECO:0000256" key="2">
    <source>
        <dbReference type="ARBA" id="ARBA00022475"/>
    </source>
</evidence>
<feature type="transmembrane region" description="Helical" evidence="6">
    <location>
        <begin position="51"/>
        <end position="68"/>
    </location>
</feature>
<reference evidence="8 9" key="1">
    <citation type="submission" date="2017-08" db="EMBL/GenBank/DDBJ databases">
        <title>Complete Genome Sequence of Bacillus kochii Oregon-R-modENCODE STRAIN BDGP4, isolated from Drosophila melanogaster gut.</title>
        <authorList>
            <person name="Wan K.H."/>
            <person name="Yu C."/>
            <person name="Park S."/>
            <person name="Hammonds A.S."/>
            <person name="Booth B.W."/>
            <person name="Celniker S.E."/>
        </authorList>
    </citation>
    <scope>NUCLEOTIDE SEQUENCE [LARGE SCALE GENOMIC DNA]</scope>
    <source>
        <strain evidence="8 9">BDGP4</strain>
    </source>
</reference>
<gene>
    <name evidence="8" type="ORF">CKF48_17515</name>
</gene>
<dbReference type="Proteomes" id="UP000215137">
    <property type="component" value="Chromosome"/>
</dbReference>
<evidence type="ECO:0000313" key="8">
    <source>
        <dbReference type="EMBL" id="ASV68933.1"/>
    </source>
</evidence>
<feature type="transmembrane region" description="Helical" evidence="6">
    <location>
        <begin position="362"/>
        <end position="381"/>
    </location>
</feature>
<dbReference type="GO" id="GO:0030420">
    <property type="term" value="P:establishment of competence for transformation"/>
    <property type="evidence" value="ECO:0007669"/>
    <property type="project" value="InterPro"/>
</dbReference>
<dbReference type="EMBL" id="CP022983">
    <property type="protein sequence ID" value="ASV68933.1"/>
    <property type="molecule type" value="Genomic_DNA"/>
</dbReference>
<dbReference type="SMART" id="SM00849">
    <property type="entry name" value="Lactamase_B"/>
    <property type="match status" value="1"/>
</dbReference>
<keyword evidence="2" id="KW-1003">Cell membrane</keyword>
<feature type="transmembrane region" description="Helical" evidence="6">
    <location>
        <begin position="15"/>
        <end position="39"/>
    </location>
</feature>
<dbReference type="AlphaFoldDB" id="A0A248TL49"/>
<keyword evidence="4 6" id="KW-1133">Transmembrane helix</keyword>
<keyword evidence="5 6" id="KW-0472">Membrane</keyword>
<accession>A0A248TL49</accession>
<protein>
    <submittedName>
        <fullName evidence="8">DNA internalization-related competence protein ComEC/Rec2</fullName>
    </submittedName>
</protein>
<dbReference type="Pfam" id="PF00753">
    <property type="entry name" value="Lactamase_B"/>
    <property type="match status" value="1"/>
</dbReference>
<dbReference type="InterPro" id="IPR035681">
    <property type="entry name" value="ComA-like_MBL"/>
</dbReference>
<proteinExistence type="predicted"/>
<evidence type="ECO:0000259" key="7">
    <source>
        <dbReference type="SMART" id="SM00849"/>
    </source>
</evidence>
<dbReference type="Pfam" id="PF03772">
    <property type="entry name" value="Competence"/>
    <property type="match status" value="1"/>
</dbReference>
<dbReference type="PANTHER" id="PTHR30619:SF1">
    <property type="entry name" value="RECOMBINATION PROTEIN 2"/>
    <property type="match status" value="1"/>
</dbReference>